<dbReference type="Gene3D" id="3.40.50.1010">
    <property type="entry name" value="5'-nuclease"/>
    <property type="match status" value="1"/>
</dbReference>
<dbReference type="SUPFAM" id="SSF88723">
    <property type="entry name" value="PIN domain-like"/>
    <property type="match status" value="1"/>
</dbReference>
<proteinExistence type="predicted"/>
<reference evidence="2 3" key="2">
    <citation type="journal article" date="2011" name="ISME J.">
        <title>RNA-seq reveals cooperative metabolic interactions between two termite-gut spirochete species in co-culture.</title>
        <authorList>
            <person name="Rosenthal A.Z."/>
            <person name="Matson E.G."/>
            <person name="Eldar A."/>
            <person name="Leadbetter J.R."/>
        </authorList>
    </citation>
    <scope>NUCLEOTIDE SEQUENCE [LARGE SCALE GENOMIC DNA]</scope>
    <source>
        <strain evidence="3">ATCC BAA-887 / DSM 12427 / ZAS-2</strain>
    </source>
</reference>
<dbReference type="Proteomes" id="UP000009223">
    <property type="component" value="Chromosome"/>
</dbReference>
<keyword evidence="3" id="KW-1185">Reference proteome</keyword>
<dbReference type="AlphaFoldDB" id="F5YJJ0"/>
<dbReference type="Pfam" id="PF13470">
    <property type="entry name" value="PIN_3"/>
    <property type="match status" value="1"/>
</dbReference>
<reference evidence="3" key="1">
    <citation type="submission" date="2009-12" db="EMBL/GenBank/DDBJ databases">
        <title>Complete sequence of Treponema primitia strain ZAS-2.</title>
        <authorList>
            <person name="Tetu S.G."/>
            <person name="Matson E."/>
            <person name="Ren Q."/>
            <person name="Seshadri R."/>
            <person name="Elbourne L."/>
            <person name="Hassan K.A."/>
            <person name="Durkin A."/>
            <person name="Radune D."/>
            <person name="Mohamoud Y."/>
            <person name="Shay R."/>
            <person name="Jin S."/>
            <person name="Zhang X."/>
            <person name="Lucey K."/>
            <person name="Ballor N.R."/>
            <person name="Ottesen E."/>
            <person name="Rosenthal R."/>
            <person name="Allen A."/>
            <person name="Leadbetter J.R."/>
            <person name="Paulsen I.T."/>
        </authorList>
    </citation>
    <scope>NUCLEOTIDE SEQUENCE [LARGE SCALE GENOMIC DNA]</scope>
    <source>
        <strain evidence="3">ATCC BAA-887 / DSM 12427 / ZAS-2</strain>
    </source>
</reference>
<dbReference type="InterPro" id="IPR002716">
    <property type="entry name" value="PIN_dom"/>
</dbReference>
<organism evidence="2 3">
    <name type="scientific">Treponema primitia (strain ATCC BAA-887 / DSM 12427 / ZAS-2)</name>
    <dbReference type="NCBI Taxonomy" id="545694"/>
    <lineage>
        <taxon>Bacteria</taxon>
        <taxon>Pseudomonadati</taxon>
        <taxon>Spirochaetota</taxon>
        <taxon>Spirochaetia</taxon>
        <taxon>Spirochaetales</taxon>
        <taxon>Treponemataceae</taxon>
        <taxon>Treponema</taxon>
    </lineage>
</organism>
<dbReference type="HOGENOM" id="CLU_124456_3_0_12"/>
<feature type="domain" description="PIN" evidence="1">
    <location>
        <begin position="3"/>
        <end position="115"/>
    </location>
</feature>
<dbReference type="EMBL" id="CP001843">
    <property type="protein sequence ID" value="AEF84556.1"/>
    <property type="molecule type" value="Genomic_DNA"/>
</dbReference>
<sequence>MNVLVDTNVVLDVLLERSAFYADSLEVFKSSEIGKISGWVSASAMTDIFYIVRKDLKDIDDAYILVEDLTRIFSIALVSETAIINALALHWRDFEDAVQYATAKENGFDCIITRNPQDYENADIPVLLPSQLYDVVSQAPGAQH</sequence>
<dbReference type="KEGG" id="tpi:TREPR_3427"/>
<gene>
    <name evidence="2" type="ordered locus">TREPR_3427</name>
</gene>
<dbReference type="InterPro" id="IPR029060">
    <property type="entry name" value="PIN-like_dom_sf"/>
</dbReference>
<evidence type="ECO:0000313" key="3">
    <source>
        <dbReference type="Proteomes" id="UP000009223"/>
    </source>
</evidence>
<evidence type="ECO:0000259" key="1">
    <source>
        <dbReference type="Pfam" id="PF13470"/>
    </source>
</evidence>
<accession>F5YJJ0</accession>
<dbReference type="STRING" id="545694.TREPR_3427"/>
<protein>
    <submittedName>
        <fullName evidence="2">PIN domain protein</fullName>
    </submittedName>
</protein>
<name>F5YJJ0_TREPZ</name>
<dbReference type="CDD" id="cd09854">
    <property type="entry name" value="PIN_VapC-like"/>
    <property type="match status" value="1"/>
</dbReference>
<evidence type="ECO:0000313" key="2">
    <source>
        <dbReference type="EMBL" id="AEF84556.1"/>
    </source>
</evidence>
<dbReference type="OrthoDB" id="9787727at2"/>
<dbReference type="eggNOG" id="COG1848">
    <property type="taxonomic scope" value="Bacteria"/>
</dbReference>
<dbReference type="RefSeq" id="WP_015706858.1">
    <property type="nucleotide sequence ID" value="NC_015578.1"/>
</dbReference>